<dbReference type="AlphaFoldDB" id="I0IFK8"/>
<keyword evidence="1" id="KW-0472">Membrane</keyword>
<evidence type="ECO:0000256" key="1">
    <source>
        <dbReference type="SAM" id="Phobius"/>
    </source>
</evidence>
<accession>I0IFK8</accession>
<dbReference type="EMBL" id="AP012338">
    <property type="protein sequence ID" value="BAM04046.1"/>
    <property type="molecule type" value="Genomic_DNA"/>
</dbReference>
<protein>
    <submittedName>
        <fullName evidence="2">Uncharacterized protein</fullName>
    </submittedName>
</protein>
<dbReference type="STRING" id="1142394.PSMK_18870"/>
<keyword evidence="1" id="KW-0812">Transmembrane</keyword>
<feature type="transmembrane region" description="Helical" evidence="1">
    <location>
        <begin position="388"/>
        <end position="408"/>
    </location>
</feature>
<feature type="transmembrane region" description="Helical" evidence="1">
    <location>
        <begin position="291"/>
        <end position="312"/>
    </location>
</feature>
<proteinExistence type="predicted"/>
<feature type="transmembrane region" description="Helical" evidence="1">
    <location>
        <begin position="164"/>
        <end position="188"/>
    </location>
</feature>
<feature type="transmembrane region" description="Helical" evidence="1">
    <location>
        <begin position="134"/>
        <end position="152"/>
    </location>
</feature>
<feature type="transmembrane region" description="Helical" evidence="1">
    <location>
        <begin position="208"/>
        <end position="227"/>
    </location>
</feature>
<dbReference type="HOGENOM" id="CLU_602498_0_0_0"/>
<feature type="transmembrane region" description="Helical" evidence="1">
    <location>
        <begin position="262"/>
        <end position="279"/>
    </location>
</feature>
<feature type="transmembrane region" description="Helical" evidence="1">
    <location>
        <begin position="318"/>
        <end position="339"/>
    </location>
</feature>
<sequence length="454" mass="44252">MRSGVLVAVLALLAVLPLLPHLGRRAPGAAVPGHAGVGPLEAATLATERADRPTRQRPVAEVPPAAAWWPKSEEAAAPPALGPRLLSALMVALSVAAACRAGSQLGGTRAGLLAGATLLGSPALWAWGRAATPATLQLAASLLAVAGALTAIRPFKPPARVARLASGWALAGVGLAVAALAGGAAAALPPAAAVVVLVVLSPRRLGDAAGLLAAACLAVLLVIPWLLPASPGAAVVASLFPAAPTGGTGGFSGVAVDLGRALGPWLPLVACAAVLPFTGQVKRQGTAGRLIHGWALALVALAACLPLAGGWAGPGATLFAAAACSVAVGQALSAMAEAAETGRRMWLWRGVSIASAVGLLLASVLLGWTAQLAELPAATAWMPPLAEAAGTPLAGAIALAVLAGVLACASAVPAWGDRPVWAAAAFAAWAWLVLMGLSAAGASGGTALTMGVPA</sequence>
<name>I0IFK8_PHYMF</name>
<keyword evidence="3" id="KW-1185">Reference proteome</keyword>
<feature type="transmembrane region" description="Helical" evidence="1">
    <location>
        <begin position="346"/>
        <end position="368"/>
    </location>
</feature>
<dbReference type="Proteomes" id="UP000007881">
    <property type="component" value="Chromosome"/>
</dbReference>
<feature type="transmembrane region" description="Helical" evidence="1">
    <location>
        <begin position="110"/>
        <end position="128"/>
    </location>
</feature>
<dbReference type="KEGG" id="phm:PSMK_18870"/>
<feature type="transmembrane region" description="Helical" evidence="1">
    <location>
        <begin position="234"/>
        <end position="256"/>
    </location>
</feature>
<evidence type="ECO:0000313" key="3">
    <source>
        <dbReference type="Proteomes" id="UP000007881"/>
    </source>
</evidence>
<evidence type="ECO:0000313" key="2">
    <source>
        <dbReference type="EMBL" id="BAM04046.1"/>
    </source>
</evidence>
<organism evidence="2 3">
    <name type="scientific">Phycisphaera mikurensis (strain NBRC 102666 / KCTC 22515 / FYK2301M01)</name>
    <dbReference type="NCBI Taxonomy" id="1142394"/>
    <lineage>
        <taxon>Bacteria</taxon>
        <taxon>Pseudomonadati</taxon>
        <taxon>Planctomycetota</taxon>
        <taxon>Phycisphaerae</taxon>
        <taxon>Phycisphaerales</taxon>
        <taxon>Phycisphaeraceae</taxon>
        <taxon>Phycisphaera</taxon>
    </lineage>
</organism>
<gene>
    <name evidence="2" type="ordered locus">PSMK_18870</name>
</gene>
<reference evidence="2 3" key="1">
    <citation type="submission" date="2012-02" db="EMBL/GenBank/DDBJ databases">
        <title>Complete genome sequence of Phycisphaera mikurensis NBRC 102666.</title>
        <authorList>
            <person name="Ankai A."/>
            <person name="Hosoyama A."/>
            <person name="Terui Y."/>
            <person name="Sekine M."/>
            <person name="Fukai R."/>
            <person name="Kato Y."/>
            <person name="Nakamura S."/>
            <person name="Yamada-Narita S."/>
            <person name="Kawakoshi A."/>
            <person name="Fukunaga Y."/>
            <person name="Yamazaki S."/>
            <person name="Fujita N."/>
        </authorList>
    </citation>
    <scope>NUCLEOTIDE SEQUENCE [LARGE SCALE GENOMIC DNA]</scope>
    <source>
        <strain evidence="3">NBRC 102666 / KCTC 22515 / FYK2301M01</strain>
    </source>
</reference>
<keyword evidence="1" id="KW-1133">Transmembrane helix</keyword>
<feature type="transmembrane region" description="Helical" evidence="1">
    <location>
        <begin position="420"/>
        <end position="440"/>
    </location>
</feature>